<feature type="domain" description="IgGFc-binding protein N-terminal" evidence="4">
    <location>
        <begin position="106"/>
        <end position="311"/>
    </location>
</feature>
<dbReference type="AlphaFoldDB" id="A0A8B8CDW9"/>
<dbReference type="Pfam" id="PF07699">
    <property type="entry name" value="Ephrin_rec_like"/>
    <property type="match status" value="4"/>
</dbReference>
<organism evidence="5 6">
    <name type="scientific">Crassostrea virginica</name>
    <name type="common">Eastern oyster</name>
    <dbReference type="NCBI Taxonomy" id="6565"/>
    <lineage>
        <taxon>Eukaryota</taxon>
        <taxon>Metazoa</taxon>
        <taxon>Spiralia</taxon>
        <taxon>Lophotrochozoa</taxon>
        <taxon>Mollusca</taxon>
        <taxon>Bivalvia</taxon>
        <taxon>Autobranchia</taxon>
        <taxon>Pteriomorphia</taxon>
        <taxon>Ostreida</taxon>
        <taxon>Ostreoidea</taxon>
        <taxon>Ostreidae</taxon>
        <taxon>Crassostrea</taxon>
    </lineage>
</organism>
<protein>
    <submittedName>
        <fullName evidence="6">Uncharacterized protein LOC111118619 isoform X1</fullName>
    </submittedName>
</protein>
<dbReference type="GO" id="GO:0009986">
    <property type="term" value="C:cell surface"/>
    <property type="evidence" value="ECO:0007669"/>
    <property type="project" value="TreeGrafter"/>
</dbReference>
<evidence type="ECO:0000256" key="2">
    <source>
        <dbReference type="SAM" id="Phobius"/>
    </source>
</evidence>
<dbReference type="Pfam" id="PF17517">
    <property type="entry name" value="IgGFc_binding"/>
    <property type="match status" value="1"/>
</dbReference>
<dbReference type="GeneID" id="111118619"/>
<feature type="domain" description="Tyrosine-protein kinase ephrin type A/B receptor-like" evidence="3">
    <location>
        <begin position="834"/>
        <end position="890"/>
    </location>
</feature>
<keyword evidence="2" id="KW-1133">Transmembrane helix</keyword>
<dbReference type="InterPro" id="IPR011641">
    <property type="entry name" value="Tyr-kin_ephrin_A/B_rcpt-like"/>
</dbReference>
<dbReference type="Proteomes" id="UP000694844">
    <property type="component" value="Chromosome 2"/>
</dbReference>
<reference evidence="6" key="1">
    <citation type="submission" date="2025-08" db="UniProtKB">
        <authorList>
            <consortium name="RefSeq"/>
        </authorList>
    </citation>
    <scope>IDENTIFICATION</scope>
    <source>
        <tissue evidence="6">Whole sample</tissue>
    </source>
</reference>
<dbReference type="PANTHER" id="PTHR24046:SF5">
    <property type="entry name" value="EGF-LIKE DOMAIN-CONTAINING PROTEIN"/>
    <property type="match status" value="1"/>
</dbReference>
<evidence type="ECO:0000313" key="6">
    <source>
        <dbReference type="RefSeq" id="XP_022313880.1"/>
    </source>
</evidence>
<evidence type="ECO:0000259" key="3">
    <source>
        <dbReference type="Pfam" id="PF07699"/>
    </source>
</evidence>
<dbReference type="Gene3D" id="2.10.50.10">
    <property type="entry name" value="Tumor Necrosis Factor Receptor, subunit A, domain 2"/>
    <property type="match status" value="6"/>
</dbReference>
<feature type="domain" description="Tyrosine-protein kinase ephrin type A/B receptor-like" evidence="3">
    <location>
        <begin position="955"/>
        <end position="1011"/>
    </location>
</feature>
<dbReference type="OrthoDB" id="6157674at2759"/>
<keyword evidence="5" id="KW-1185">Reference proteome</keyword>
<dbReference type="SMART" id="SM01411">
    <property type="entry name" value="Ephrin_rec_like"/>
    <property type="match status" value="6"/>
</dbReference>
<proteinExistence type="predicted"/>
<sequence>MCGRNRDRYKMKTFYKYVISRTLLATIVFGYSDGSGNSDSNENDDPGNSFTSDLPFGEPKTLLDIIQNNTNKEEIEKRFQLLLNQNNDTFTPFSDENDWSRILSDDNLGKNYVIPALQCDFSHHFMVFHNPSEEIVEVQIELLVHDNYSHLFCPDSSNQITLQVGQVQVLDFTCNIDGAYMKSSEDISVFSMSISTLHDEFLIEQLLPLKLWGTYYVVKPCGDANVTDIIVILTAEDSTNVHILGYDYVTLPNKYDRIQRRIMGTSPVTIKSSKPVSVTQFFLSKGDSSMVNIIPMKYRIEKSSIKGDDNIQFGYLHTETSIQDSINVPMTEYYKYKQSDYSAMPESVLSCTMWNKEKSLFPRSNCGYLNNSQTETPWPVMTPGDGIDNDGDGRVDDEDCFSDILQLSTNGGKDCKQVSDNTRTFFVIPFIDKDDVSLSCHADNVATLQYYNTDQWVDGQMQSEINNFAFPTTIGKPILIQSASQSDIPVDMLLCQYTSQLPDEVISNKFWVPSLRYLQTEYVVEFPSEQSGICMVASVFKDTELTHGGNIIKLSSFRQQSYMGQQGGSFIAASHIISVQCYITDDHHYYIHHAVPNSGNQFSVNLTSPQPPLDRRLLITSTDSNTVLNVSTRYPGDCGCNSTLVSSHHFLIDTAGSIHEHILENENVFIEITSNRPVTILLFLNTSSLFRYDSFHLSPYSLNDVWNKQDKSPEIPNIKRQYGLVSYQVPGDGIDNDRDGLVDEEYCGFLWEDYHFLDYQWLNLDLDGSLHEDCKGCFGGQELTVKFICQACNIGYYREESSINDVCIDCGQNMTTFHKGSNSSSDCKPLCEEGMQLNNTSEACEPCPVGFYKNVSANDTGFSETDRFRCKMCPENKTTYKTGTSSVQQCIDHCDVGMYFDGYICRQCDIGFYKNTSSRNIHLEESLRWNCTECPPGKTTYSTGAEKCIALCEEGMQLNNTTEACEPCPVGFYKNVSANDTGFSETDRFRCKMCPENKTTYNTGTSSVQQCIDHCDVGMYFDGYICRQCDIGFYKNTSSRNIHLEESLRWNCTECPSGKTTNSTGADKCIDICPEGMEINSTSGVCNPCKLGFFKNVTGNHVQCYECPVNYTTRHVESTSISECNPANCMCPCSRVNTPKNFTDEEIAEAIKIIKKKLLVNIKNLSSTRRKKISVMDSRPSSQSIGAFGALVIASIVVVFFAFDFSILVGHIRNAQQRLQWAFRTLLRAMPLPG</sequence>
<keyword evidence="2" id="KW-0472">Membrane</keyword>
<feature type="region of interest" description="Disordered" evidence="1">
    <location>
        <begin position="36"/>
        <end position="56"/>
    </location>
</feature>
<dbReference type="InterPro" id="IPR035234">
    <property type="entry name" value="IgGFc-bd_N"/>
</dbReference>
<gene>
    <name evidence="6" type="primary">LOC111118619</name>
</gene>
<dbReference type="SUPFAM" id="SSF57184">
    <property type="entry name" value="Growth factor receptor domain"/>
    <property type="match status" value="2"/>
</dbReference>
<feature type="domain" description="Tyrosine-protein kinase ephrin type A/B receptor-like" evidence="3">
    <location>
        <begin position="789"/>
        <end position="827"/>
    </location>
</feature>
<dbReference type="InterPro" id="IPR009030">
    <property type="entry name" value="Growth_fac_rcpt_cys_sf"/>
</dbReference>
<name>A0A8B8CDW9_CRAVI</name>
<dbReference type="KEGG" id="cvn:111118619"/>
<feature type="transmembrane region" description="Helical" evidence="2">
    <location>
        <begin position="1185"/>
        <end position="1209"/>
    </location>
</feature>
<evidence type="ECO:0000256" key="1">
    <source>
        <dbReference type="SAM" id="MobiDB-lite"/>
    </source>
</evidence>
<evidence type="ECO:0000313" key="5">
    <source>
        <dbReference type="Proteomes" id="UP000694844"/>
    </source>
</evidence>
<evidence type="ECO:0000259" key="4">
    <source>
        <dbReference type="Pfam" id="PF17517"/>
    </source>
</evidence>
<keyword evidence="2" id="KW-0812">Transmembrane</keyword>
<dbReference type="PANTHER" id="PTHR24046">
    <property type="entry name" value="SIGNAL PEPTIDE, CUB AND EGF-LIKE DOMAIN-CONTAINING"/>
    <property type="match status" value="1"/>
</dbReference>
<dbReference type="GO" id="GO:0005615">
    <property type="term" value="C:extracellular space"/>
    <property type="evidence" value="ECO:0007669"/>
    <property type="project" value="TreeGrafter"/>
</dbReference>
<feature type="domain" description="Tyrosine-protein kinase ephrin type A/B receptor-like" evidence="3">
    <location>
        <begin position="1079"/>
        <end position="1124"/>
    </location>
</feature>
<accession>A0A8B8CDW9</accession>
<dbReference type="RefSeq" id="XP_022313880.1">
    <property type="nucleotide sequence ID" value="XM_022458172.1"/>
</dbReference>
<dbReference type="InterPro" id="IPR052071">
    <property type="entry name" value="SCUB_EGF-like_domain"/>
</dbReference>
<dbReference type="GO" id="GO:0007165">
    <property type="term" value="P:signal transduction"/>
    <property type="evidence" value="ECO:0007669"/>
    <property type="project" value="TreeGrafter"/>
</dbReference>